<name>A0ABT2X3W8_9RHOB</name>
<protein>
    <recommendedName>
        <fullName evidence="4">Membrane protein YjdF</fullName>
    </recommendedName>
</protein>
<evidence type="ECO:0008006" key="4">
    <source>
        <dbReference type="Google" id="ProtNLM"/>
    </source>
</evidence>
<feature type="transmembrane region" description="Helical" evidence="1">
    <location>
        <begin position="64"/>
        <end position="82"/>
    </location>
</feature>
<dbReference type="RefSeq" id="WP_263336213.1">
    <property type="nucleotide sequence ID" value="NZ_JAOVQO010000010.1"/>
</dbReference>
<keyword evidence="1" id="KW-1133">Transmembrane helix</keyword>
<proteinExistence type="predicted"/>
<keyword evidence="3" id="KW-1185">Reference proteome</keyword>
<organism evidence="2 3">
    <name type="scientific">Albidovulum salinarum</name>
    <dbReference type="NCBI Taxonomy" id="2984153"/>
    <lineage>
        <taxon>Bacteria</taxon>
        <taxon>Pseudomonadati</taxon>
        <taxon>Pseudomonadota</taxon>
        <taxon>Alphaproteobacteria</taxon>
        <taxon>Rhodobacterales</taxon>
        <taxon>Paracoccaceae</taxon>
        <taxon>Albidovulum</taxon>
    </lineage>
</organism>
<accession>A0ABT2X3W8</accession>
<feature type="transmembrane region" description="Helical" evidence="1">
    <location>
        <begin position="165"/>
        <end position="185"/>
    </location>
</feature>
<keyword evidence="1" id="KW-0472">Membrane</keyword>
<dbReference type="EMBL" id="JAOVQO010000010">
    <property type="protein sequence ID" value="MCU9848642.1"/>
    <property type="molecule type" value="Genomic_DNA"/>
</dbReference>
<comment type="caution">
    <text evidence="2">The sequence shown here is derived from an EMBL/GenBank/DDBJ whole genome shotgun (WGS) entry which is preliminary data.</text>
</comment>
<reference evidence="2 3" key="1">
    <citation type="submission" date="2022-10" db="EMBL/GenBank/DDBJ databases">
        <title>Defluviimonas sp. nov., isolated from ocean surface sediments.</title>
        <authorList>
            <person name="He W."/>
            <person name="Wang L."/>
            <person name="Zhang D.-F."/>
        </authorList>
    </citation>
    <scope>NUCLEOTIDE SEQUENCE [LARGE SCALE GENOMIC DNA]</scope>
    <source>
        <strain evidence="2 3">WL0024</strain>
    </source>
</reference>
<evidence type="ECO:0000256" key="1">
    <source>
        <dbReference type="SAM" id="Phobius"/>
    </source>
</evidence>
<feature type="transmembrane region" description="Helical" evidence="1">
    <location>
        <begin position="34"/>
        <end position="52"/>
    </location>
</feature>
<evidence type="ECO:0000313" key="2">
    <source>
        <dbReference type="EMBL" id="MCU9848642.1"/>
    </source>
</evidence>
<gene>
    <name evidence="2" type="ORF">OEZ60_11560</name>
</gene>
<dbReference type="Proteomes" id="UP001209535">
    <property type="component" value="Unassembled WGS sequence"/>
</dbReference>
<keyword evidence="1" id="KW-0812">Transmembrane</keyword>
<feature type="transmembrane region" description="Helical" evidence="1">
    <location>
        <begin position="124"/>
        <end position="145"/>
    </location>
</feature>
<evidence type="ECO:0000313" key="3">
    <source>
        <dbReference type="Proteomes" id="UP001209535"/>
    </source>
</evidence>
<dbReference type="InterPro" id="IPR014509">
    <property type="entry name" value="YjdF-like"/>
</dbReference>
<feature type="transmembrane region" description="Helical" evidence="1">
    <location>
        <begin position="12"/>
        <end position="28"/>
    </location>
</feature>
<dbReference type="Pfam" id="PF09997">
    <property type="entry name" value="DUF2238"/>
    <property type="match status" value="1"/>
</dbReference>
<sequence>MWKRRLRRQPLIVQAIWTVLAVACLAALVTGRWYLAFVSVATIVLSLLPVLFQGRFGIRLPVRFFVWIVVFVFATIFLGEAFDFYNWIWWWDIVLHGVSAVALGLVGFLFVFMLFEGDRYAAPAWAVAFVSFCFALSVGAMWEVFEFAMDQVFGLNMQKSGLVDTMWDLIVDMIGAAIGAFAGFLHLKGIELGGLTGVLQEFIQKNRRFFRKFRR</sequence>
<dbReference type="PROSITE" id="PS51257">
    <property type="entry name" value="PROKAR_LIPOPROTEIN"/>
    <property type="match status" value="1"/>
</dbReference>
<feature type="transmembrane region" description="Helical" evidence="1">
    <location>
        <begin position="88"/>
        <end position="112"/>
    </location>
</feature>